<feature type="domain" description="Blue (type 1) copper" evidence="5">
    <location>
        <begin position="21"/>
        <end position="130"/>
    </location>
</feature>
<dbReference type="InterPro" id="IPR008972">
    <property type="entry name" value="Cupredoxin"/>
</dbReference>
<dbReference type="Pfam" id="PF00127">
    <property type="entry name" value="Copper-bind"/>
    <property type="match status" value="1"/>
</dbReference>
<name>A0A382NF49_9ZZZZ</name>
<feature type="non-terminal residue" evidence="6">
    <location>
        <position position="141"/>
    </location>
</feature>
<dbReference type="GO" id="GO:0009055">
    <property type="term" value="F:electron transfer activity"/>
    <property type="evidence" value="ECO:0007669"/>
    <property type="project" value="InterPro"/>
</dbReference>
<dbReference type="CDD" id="cd04233">
    <property type="entry name" value="Auracyanin"/>
    <property type="match status" value="1"/>
</dbReference>
<dbReference type="EMBL" id="UINC01100070">
    <property type="protein sequence ID" value="SVC59834.1"/>
    <property type="molecule type" value="Genomic_DNA"/>
</dbReference>
<evidence type="ECO:0000313" key="6">
    <source>
        <dbReference type="EMBL" id="SVC59834.1"/>
    </source>
</evidence>
<dbReference type="InterPro" id="IPR050845">
    <property type="entry name" value="Cu-binding_ET"/>
</dbReference>
<dbReference type="PANTHER" id="PTHR38439:SF3">
    <property type="entry name" value="COPPER-RESISTANT CUPROPROTEIN COPI"/>
    <property type="match status" value="1"/>
</dbReference>
<evidence type="ECO:0000256" key="2">
    <source>
        <dbReference type="ARBA" id="ARBA00022723"/>
    </source>
</evidence>
<dbReference type="AlphaFoldDB" id="A0A382NF49"/>
<evidence type="ECO:0000256" key="1">
    <source>
        <dbReference type="ARBA" id="ARBA00022448"/>
    </source>
</evidence>
<evidence type="ECO:0000256" key="4">
    <source>
        <dbReference type="ARBA" id="ARBA00023008"/>
    </source>
</evidence>
<dbReference type="InterPro" id="IPR028871">
    <property type="entry name" value="BlueCu_1_BS"/>
</dbReference>
<reference evidence="6" key="1">
    <citation type="submission" date="2018-05" db="EMBL/GenBank/DDBJ databases">
        <authorList>
            <person name="Lanie J.A."/>
            <person name="Ng W.-L."/>
            <person name="Kazmierczak K.M."/>
            <person name="Andrzejewski T.M."/>
            <person name="Davidsen T.M."/>
            <person name="Wayne K.J."/>
            <person name="Tettelin H."/>
            <person name="Glass J.I."/>
            <person name="Rusch D."/>
            <person name="Podicherti R."/>
            <person name="Tsui H.-C.T."/>
            <person name="Winkler M.E."/>
        </authorList>
    </citation>
    <scope>NUCLEOTIDE SEQUENCE</scope>
</reference>
<accession>A0A382NF49</accession>
<keyword evidence="3" id="KW-0249">Electron transport</keyword>
<dbReference type="SUPFAM" id="SSF49503">
    <property type="entry name" value="Cupredoxins"/>
    <property type="match status" value="1"/>
</dbReference>
<keyword evidence="4" id="KW-0186">Copper</keyword>
<organism evidence="6">
    <name type="scientific">marine metagenome</name>
    <dbReference type="NCBI Taxonomy" id="408172"/>
    <lineage>
        <taxon>unclassified sequences</taxon>
        <taxon>metagenomes</taxon>
        <taxon>ecological metagenomes</taxon>
    </lineage>
</organism>
<dbReference type="PANTHER" id="PTHR38439">
    <property type="entry name" value="AURACYANIN-B"/>
    <property type="match status" value="1"/>
</dbReference>
<dbReference type="InterPro" id="IPR000923">
    <property type="entry name" value="BlueCu_1"/>
</dbReference>
<dbReference type="PROSITE" id="PS00196">
    <property type="entry name" value="COPPER_BLUE"/>
    <property type="match status" value="1"/>
</dbReference>
<proteinExistence type="predicted"/>
<evidence type="ECO:0000259" key="5">
    <source>
        <dbReference type="Pfam" id="PF00127"/>
    </source>
</evidence>
<dbReference type="Gene3D" id="2.60.40.420">
    <property type="entry name" value="Cupredoxins - blue copper proteins"/>
    <property type="match status" value="1"/>
</dbReference>
<keyword evidence="2" id="KW-0479">Metal-binding</keyword>
<gene>
    <name evidence="6" type="ORF">METZ01_LOCUS312688</name>
</gene>
<evidence type="ECO:0000256" key="3">
    <source>
        <dbReference type="ARBA" id="ARBA00022982"/>
    </source>
</evidence>
<protein>
    <recommendedName>
        <fullName evidence="5">Blue (type 1) copper domain-containing protein</fullName>
    </recommendedName>
</protein>
<sequence length="141" mass="15442">MGLLIINSADGAKLRLSVKPGLKFDPIAFHIQPGEKVELLFDNVDEMMHNFVLVAPKTRMKVVESAIALGADGPNRHYIPESEDVIASTPVVLPGKKTTITFVAPKKEGEYPYVCTFPGHGFVMYGTLFVAKARPAKMDEL</sequence>
<keyword evidence="1" id="KW-0813">Transport</keyword>
<dbReference type="GO" id="GO:0005507">
    <property type="term" value="F:copper ion binding"/>
    <property type="evidence" value="ECO:0007669"/>
    <property type="project" value="InterPro"/>
</dbReference>